<evidence type="ECO:0000256" key="1">
    <source>
        <dbReference type="ARBA" id="ARBA00004123"/>
    </source>
</evidence>
<dbReference type="GO" id="GO:0008270">
    <property type="term" value="F:zinc ion binding"/>
    <property type="evidence" value="ECO:0007669"/>
    <property type="project" value="UniProtKB-KW"/>
</dbReference>
<keyword evidence="2" id="KW-0479">Metal-binding</keyword>
<dbReference type="InterPro" id="IPR008906">
    <property type="entry name" value="HATC_C_dom"/>
</dbReference>
<proteinExistence type="predicted"/>
<dbReference type="WBParaSite" id="PDA_v2.g21777.t1">
    <property type="protein sequence ID" value="PDA_v2.g21777.t1"/>
    <property type="gene ID" value="PDA_v2.g21777"/>
</dbReference>
<dbReference type="GO" id="GO:0046983">
    <property type="term" value="F:protein dimerization activity"/>
    <property type="evidence" value="ECO:0007669"/>
    <property type="project" value="InterPro"/>
</dbReference>
<accession>A0A914PSW8</accession>
<evidence type="ECO:0000256" key="2">
    <source>
        <dbReference type="ARBA" id="ARBA00022723"/>
    </source>
</evidence>
<sequence length="659" mass="74824">MDESQPFGEDAASSGSRHDSIGIIAASSSSMEPHETPRKPEKFSVARKTEIKKLIDAKKCEIKECKKTVGLYQVFHENVCVALQCSFCFGLYSTNTRTHLKAHVAECAAEIKARAPYSLTDTQRKDISMKLADFIATDQRSFTTTQTEAFKNLIHYVSELSFNIGRNLPSFTAPVKIIPCERSIKNTMQKFVGDRFEEIKKFLQHNNISRCSIILDYTSLVYQYLGVVVQFIHNWQLQSFLIAVQDVDESTTAANIKETVKVILQEYGLNIDHQFFVTDEGANVVSAFRDVSSSICICHTLATDIKRTTNPYKATGRNTINGVVIEQNVLDTVTHFQSGMDKLKLLISGIRHSTKISTKLSCRLLIDCETRWASKIIMVEGWLNLKREDIDQIKDFYKNNAAKTKLIRYVIELEGDFRSYILVMKIFREKILLLERQKKPTSNHVLLVYFDIEDHLSSFLESENILVKSLAVSALAVLRKKEDYFKKSIFYAACCLDIYKRAQIYKSRGAAEAAKAQEETKLLLIEFLKIAYPGEFVPPTDVVDDDDDYAMLPGQQQIPVSESLIAAAENELIQYFQYKPNAEERGMNDVLEFWKANENKFPYLSKFAQVILAIPAASASIEREFSVLSRTVTKDRRSLEPSTVAALLLFKSVKKVDFV</sequence>
<feature type="domain" description="HAT C-terminal dimerisation" evidence="7">
    <location>
        <begin position="571"/>
        <end position="650"/>
    </location>
</feature>
<reference evidence="9" key="1">
    <citation type="submission" date="2022-11" db="UniProtKB">
        <authorList>
            <consortium name="WormBaseParasite"/>
        </authorList>
    </citation>
    <scope>IDENTIFICATION</scope>
</reference>
<feature type="compositionally biased region" description="Low complexity" evidence="6">
    <location>
        <begin position="21"/>
        <end position="30"/>
    </location>
</feature>
<evidence type="ECO:0000256" key="3">
    <source>
        <dbReference type="ARBA" id="ARBA00022771"/>
    </source>
</evidence>
<evidence type="ECO:0000313" key="9">
    <source>
        <dbReference type="WBParaSite" id="PDA_v2.g21777.t1"/>
    </source>
</evidence>
<protein>
    <submittedName>
        <fullName evidence="9">HAT C-terminal dimerisation domain-containing protein</fullName>
    </submittedName>
</protein>
<dbReference type="PANTHER" id="PTHR46481">
    <property type="entry name" value="ZINC FINGER BED DOMAIN-CONTAINING PROTEIN 4"/>
    <property type="match status" value="1"/>
</dbReference>
<comment type="subcellular location">
    <subcellularLocation>
        <location evidence="1">Nucleus</location>
    </subcellularLocation>
</comment>
<name>A0A914PSW8_9BILA</name>
<keyword evidence="8" id="KW-1185">Reference proteome</keyword>
<evidence type="ECO:0000256" key="6">
    <source>
        <dbReference type="SAM" id="MobiDB-lite"/>
    </source>
</evidence>
<evidence type="ECO:0000259" key="7">
    <source>
        <dbReference type="Pfam" id="PF05699"/>
    </source>
</evidence>
<keyword evidence="4" id="KW-0862">Zinc</keyword>
<organism evidence="8 9">
    <name type="scientific">Panagrolaimus davidi</name>
    <dbReference type="NCBI Taxonomy" id="227884"/>
    <lineage>
        <taxon>Eukaryota</taxon>
        <taxon>Metazoa</taxon>
        <taxon>Ecdysozoa</taxon>
        <taxon>Nematoda</taxon>
        <taxon>Chromadorea</taxon>
        <taxon>Rhabditida</taxon>
        <taxon>Tylenchina</taxon>
        <taxon>Panagrolaimomorpha</taxon>
        <taxon>Panagrolaimoidea</taxon>
        <taxon>Panagrolaimidae</taxon>
        <taxon>Panagrolaimus</taxon>
    </lineage>
</organism>
<keyword evidence="3" id="KW-0863">Zinc-finger</keyword>
<dbReference type="SUPFAM" id="SSF53098">
    <property type="entry name" value="Ribonuclease H-like"/>
    <property type="match status" value="1"/>
</dbReference>
<keyword evidence="5" id="KW-0539">Nucleus</keyword>
<feature type="compositionally biased region" description="Basic and acidic residues" evidence="6">
    <location>
        <begin position="32"/>
        <end position="42"/>
    </location>
</feature>
<evidence type="ECO:0000256" key="4">
    <source>
        <dbReference type="ARBA" id="ARBA00022833"/>
    </source>
</evidence>
<dbReference type="GO" id="GO:0005634">
    <property type="term" value="C:nucleus"/>
    <property type="evidence" value="ECO:0007669"/>
    <property type="project" value="UniProtKB-SubCell"/>
</dbReference>
<dbReference type="AlphaFoldDB" id="A0A914PSW8"/>
<evidence type="ECO:0000256" key="5">
    <source>
        <dbReference type="ARBA" id="ARBA00023242"/>
    </source>
</evidence>
<feature type="region of interest" description="Disordered" evidence="6">
    <location>
        <begin position="1"/>
        <end position="42"/>
    </location>
</feature>
<dbReference type="Proteomes" id="UP000887578">
    <property type="component" value="Unplaced"/>
</dbReference>
<dbReference type="Pfam" id="PF05699">
    <property type="entry name" value="Dimer_Tnp_hAT"/>
    <property type="match status" value="1"/>
</dbReference>
<dbReference type="InterPro" id="IPR052035">
    <property type="entry name" value="ZnF_BED_domain_contain"/>
</dbReference>
<evidence type="ECO:0000313" key="8">
    <source>
        <dbReference type="Proteomes" id="UP000887578"/>
    </source>
</evidence>
<dbReference type="InterPro" id="IPR012337">
    <property type="entry name" value="RNaseH-like_sf"/>
</dbReference>
<dbReference type="PANTHER" id="PTHR46481:SF10">
    <property type="entry name" value="ZINC FINGER BED DOMAIN-CONTAINING PROTEIN 39"/>
    <property type="match status" value="1"/>
</dbReference>